<dbReference type="Gene3D" id="3.40.190.10">
    <property type="entry name" value="Periplasmic binding protein-like II"/>
    <property type="match status" value="1"/>
</dbReference>
<sequence>MIRRPKLPLTAVATAALAFGSAGLAGAQDVTVSHGYSNFGTLKYGPGEPFSYVNLDAPKGGEISLHALGNYDSFNLYTRNGNVATGTTVLYEDLFIAAADDPYAVYCYLCTTIEYPEDLSFVTVNLREDVTFADGSPMTAEDLKFTVDIFLEQGLPEFRNVVEGYFKSIEQTGPYQVRFEFNEAAPKRDRVGIVGIWNPFSKAWFEETGARIDESTLVPFMGTGPYIVGDFDVGRSLTYTRNPNWWGADLPINQGRHNFDSIRYEYFGDNTAALQAFFAGEYTMRIETSSKEWATAYDVPAVTRGDVIKATLEDGNISSAQGFVFNLKNGKWDDPRVRDAVRMMFNFEWSNETLFYGLYTRPTSFWGGSEMEAKGVPGVDETALLAPLVEEGLLDASILTDEAVLPPANTAASNQPDRRSRRAALRLMAEAGWETGNDGMLRNAAGETMELVIIQFNPTYDRIVNPFVENLRAIGVDARLERIDRAQYIERRRSGDWDLTNQVLGQGFEPGTGLKQWFGSETAADSSRNIMGLADPAVDRLVDLVIQAEDLPTLHGRTRALDRVLRAQGFWIPQWGNAEHWVAYWDMYRHPEEIPPLAPGMIDFWWQDAEAAAALEASGAL</sequence>
<gene>
    <name evidence="6" type="ORF">JANAI62_07500</name>
</gene>
<reference evidence="6 7" key="1">
    <citation type="submission" date="2021-05" db="EMBL/GenBank/DDBJ databases">
        <title>Bacteria Genome sequencing.</title>
        <authorList>
            <person name="Takabe Y."/>
            <person name="Nakajima Y."/>
            <person name="Suzuki S."/>
            <person name="Shiozaki T."/>
        </authorList>
    </citation>
    <scope>NUCLEOTIDE SEQUENCE [LARGE SCALE GENOMIC DNA]</scope>
    <source>
        <strain evidence="6 7">AI_62</strain>
    </source>
</reference>
<dbReference type="SUPFAM" id="SSF53850">
    <property type="entry name" value="Periplasmic binding protein-like II"/>
    <property type="match status" value="1"/>
</dbReference>
<comment type="caution">
    <text evidence="6">The sequence shown here is derived from an EMBL/GenBank/DDBJ whole genome shotgun (WGS) entry which is preliminary data.</text>
</comment>
<evidence type="ECO:0000256" key="3">
    <source>
        <dbReference type="ARBA" id="ARBA00022729"/>
    </source>
</evidence>
<evidence type="ECO:0000256" key="2">
    <source>
        <dbReference type="ARBA" id="ARBA00005695"/>
    </source>
</evidence>
<evidence type="ECO:0000256" key="4">
    <source>
        <dbReference type="SAM" id="SignalP"/>
    </source>
</evidence>
<evidence type="ECO:0000313" key="7">
    <source>
        <dbReference type="Proteomes" id="UP000786693"/>
    </source>
</evidence>
<name>A0ABQ4NI97_9RHOB</name>
<dbReference type="RefSeq" id="WP_220747621.1">
    <property type="nucleotide sequence ID" value="NZ_BPFH01000001.1"/>
</dbReference>
<dbReference type="Proteomes" id="UP000786693">
    <property type="component" value="Unassembled WGS sequence"/>
</dbReference>
<comment type="subcellular location">
    <subcellularLocation>
        <location evidence="1">Periplasm</location>
    </subcellularLocation>
</comment>
<dbReference type="PANTHER" id="PTHR30290">
    <property type="entry name" value="PERIPLASMIC BINDING COMPONENT OF ABC TRANSPORTER"/>
    <property type="match status" value="1"/>
</dbReference>
<dbReference type="Gene3D" id="3.10.105.10">
    <property type="entry name" value="Dipeptide-binding Protein, Domain 3"/>
    <property type="match status" value="1"/>
</dbReference>
<comment type="similarity">
    <text evidence="2">Belongs to the bacterial solute-binding protein 5 family.</text>
</comment>
<keyword evidence="7" id="KW-1185">Reference proteome</keyword>
<evidence type="ECO:0000259" key="5">
    <source>
        <dbReference type="Pfam" id="PF00496"/>
    </source>
</evidence>
<dbReference type="InterPro" id="IPR000914">
    <property type="entry name" value="SBP_5_dom"/>
</dbReference>
<dbReference type="InterPro" id="IPR030678">
    <property type="entry name" value="Peptide/Ni-bd"/>
</dbReference>
<feature type="signal peptide" evidence="4">
    <location>
        <begin position="1"/>
        <end position="27"/>
    </location>
</feature>
<evidence type="ECO:0000256" key="1">
    <source>
        <dbReference type="ARBA" id="ARBA00004418"/>
    </source>
</evidence>
<organism evidence="6 7">
    <name type="scientific">Jannaschia pagri</name>
    <dbReference type="NCBI Taxonomy" id="2829797"/>
    <lineage>
        <taxon>Bacteria</taxon>
        <taxon>Pseudomonadati</taxon>
        <taxon>Pseudomonadota</taxon>
        <taxon>Alphaproteobacteria</taxon>
        <taxon>Rhodobacterales</taxon>
        <taxon>Roseobacteraceae</taxon>
        <taxon>Jannaschia</taxon>
    </lineage>
</organism>
<dbReference type="PANTHER" id="PTHR30290:SF64">
    <property type="entry name" value="ABC TRANSPORTER PERIPLASMIC BINDING PROTEIN"/>
    <property type="match status" value="1"/>
</dbReference>
<dbReference type="Pfam" id="PF00496">
    <property type="entry name" value="SBP_bac_5"/>
    <property type="match status" value="1"/>
</dbReference>
<accession>A0ABQ4NI97</accession>
<dbReference type="EMBL" id="BPFH01000001">
    <property type="protein sequence ID" value="GIT94127.1"/>
    <property type="molecule type" value="Genomic_DNA"/>
</dbReference>
<dbReference type="CDD" id="cd08497">
    <property type="entry name" value="MbnE-like"/>
    <property type="match status" value="1"/>
</dbReference>
<dbReference type="InterPro" id="IPR039424">
    <property type="entry name" value="SBP_5"/>
</dbReference>
<protein>
    <submittedName>
        <fullName evidence="6">ABC transporter substrate-binding protein</fullName>
    </submittedName>
</protein>
<evidence type="ECO:0000313" key="6">
    <source>
        <dbReference type="EMBL" id="GIT94127.1"/>
    </source>
</evidence>
<feature type="domain" description="Solute-binding protein family 5" evidence="5">
    <location>
        <begin position="114"/>
        <end position="521"/>
    </location>
</feature>
<feature type="chain" id="PRO_5047360646" evidence="4">
    <location>
        <begin position="28"/>
        <end position="621"/>
    </location>
</feature>
<keyword evidence="3 4" id="KW-0732">Signal</keyword>
<dbReference type="PIRSF" id="PIRSF002741">
    <property type="entry name" value="MppA"/>
    <property type="match status" value="1"/>
</dbReference>
<proteinExistence type="inferred from homology"/>